<accession>A0AAD7UJZ2</accession>
<feature type="transmembrane region" description="Helical" evidence="1">
    <location>
        <begin position="23"/>
        <end position="48"/>
    </location>
</feature>
<feature type="transmembrane region" description="Helical" evidence="1">
    <location>
        <begin position="138"/>
        <end position="156"/>
    </location>
</feature>
<feature type="non-terminal residue" evidence="2">
    <location>
        <position position="1"/>
    </location>
</feature>
<keyword evidence="3" id="KW-1185">Reference proteome</keyword>
<dbReference type="Proteomes" id="UP001230188">
    <property type="component" value="Unassembled WGS sequence"/>
</dbReference>
<evidence type="ECO:0000313" key="2">
    <source>
        <dbReference type="EMBL" id="KAJ8608272.1"/>
    </source>
</evidence>
<evidence type="ECO:0000256" key="1">
    <source>
        <dbReference type="SAM" id="Phobius"/>
    </source>
</evidence>
<gene>
    <name evidence="2" type="ORF">CTAYLR_007274</name>
</gene>
<feature type="transmembrane region" description="Helical" evidence="1">
    <location>
        <begin position="245"/>
        <end position="267"/>
    </location>
</feature>
<reference evidence="2" key="1">
    <citation type="submission" date="2023-01" db="EMBL/GenBank/DDBJ databases">
        <title>Metagenome sequencing of chrysophaentin producing Chrysophaeum taylorii.</title>
        <authorList>
            <person name="Davison J."/>
            <person name="Bewley C."/>
        </authorList>
    </citation>
    <scope>NUCLEOTIDE SEQUENCE</scope>
    <source>
        <strain evidence="2">NIES-1699</strain>
    </source>
</reference>
<keyword evidence="1" id="KW-1133">Transmembrane helix</keyword>
<sequence>GATRLQKVVACAGTTVGALRFGFIVGVTLLFGFWGMVQFYMLPAASFMNLSHGRLMRRQFCRASTHDEIINIIGSKNGDFKVILLSGAIKIPSVDMWSWLIITMAWVFYRSCRGHVDAVTDGTFAGDMRAGFRGALKALFTASTWYTILLAIVQYSEHYDFRKNDSESHKQNLKCACAEWFDRSWYNWDEETFQETCRGAQTNPVHQATVISFAWATLIFLSALFALLAYLTYSLHGPTTELVALMIWLLIPFSVVLLLSQIVRLRVYGPVTHQHLLHRLVLFKFRYAAWRICMLVTYGCFLVYLLFQHETTKVLFYHYADRLRLAFFARDCEITVTNFLPSPEKPFPMLILGAMVNRWHFVGRRMPARSENDATNASEPQ</sequence>
<feature type="transmembrane region" description="Helical" evidence="1">
    <location>
        <begin position="287"/>
        <end position="307"/>
    </location>
</feature>
<organism evidence="2 3">
    <name type="scientific">Chrysophaeum taylorii</name>
    <dbReference type="NCBI Taxonomy" id="2483200"/>
    <lineage>
        <taxon>Eukaryota</taxon>
        <taxon>Sar</taxon>
        <taxon>Stramenopiles</taxon>
        <taxon>Ochrophyta</taxon>
        <taxon>Pelagophyceae</taxon>
        <taxon>Pelagomonadales</taxon>
        <taxon>Pelagomonadaceae</taxon>
        <taxon>Chrysophaeum</taxon>
    </lineage>
</organism>
<evidence type="ECO:0000313" key="3">
    <source>
        <dbReference type="Proteomes" id="UP001230188"/>
    </source>
</evidence>
<feature type="non-terminal residue" evidence="2">
    <location>
        <position position="381"/>
    </location>
</feature>
<keyword evidence="1" id="KW-0472">Membrane</keyword>
<protein>
    <submittedName>
        <fullName evidence="2">Uncharacterized protein</fullName>
    </submittedName>
</protein>
<name>A0AAD7UJZ2_9STRA</name>
<keyword evidence="1" id="KW-0812">Transmembrane</keyword>
<proteinExistence type="predicted"/>
<dbReference type="AlphaFoldDB" id="A0AAD7UJZ2"/>
<comment type="caution">
    <text evidence="2">The sequence shown here is derived from an EMBL/GenBank/DDBJ whole genome shotgun (WGS) entry which is preliminary data.</text>
</comment>
<feature type="transmembrane region" description="Helical" evidence="1">
    <location>
        <begin position="213"/>
        <end position="233"/>
    </location>
</feature>
<dbReference type="EMBL" id="JAQMWT010000177">
    <property type="protein sequence ID" value="KAJ8608272.1"/>
    <property type="molecule type" value="Genomic_DNA"/>
</dbReference>